<dbReference type="EMBL" id="GBRH01278378">
    <property type="protein sequence ID" value="JAD19517.1"/>
    <property type="molecule type" value="Transcribed_RNA"/>
</dbReference>
<accession>A0A0A8Y664</accession>
<reference evidence="1" key="2">
    <citation type="journal article" date="2015" name="Data Brief">
        <title>Shoot transcriptome of the giant reed, Arundo donax.</title>
        <authorList>
            <person name="Barrero R.A."/>
            <person name="Guerrero F.D."/>
            <person name="Moolhuijzen P."/>
            <person name="Goolsby J.A."/>
            <person name="Tidwell J."/>
            <person name="Bellgard S.E."/>
            <person name="Bellgard M.I."/>
        </authorList>
    </citation>
    <scope>NUCLEOTIDE SEQUENCE</scope>
    <source>
        <tissue evidence="1">Shoot tissue taken approximately 20 cm above the soil surface</tissue>
    </source>
</reference>
<reference evidence="1" key="1">
    <citation type="submission" date="2014-09" db="EMBL/GenBank/DDBJ databases">
        <authorList>
            <person name="Magalhaes I.L.F."/>
            <person name="Oliveira U."/>
            <person name="Santos F.R."/>
            <person name="Vidigal T.H.D.A."/>
            <person name="Brescovit A.D."/>
            <person name="Santos A.J."/>
        </authorList>
    </citation>
    <scope>NUCLEOTIDE SEQUENCE</scope>
    <source>
        <tissue evidence="1">Shoot tissue taken approximately 20 cm above the soil surface</tissue>
    </source>
</reference>
<name>A0A0A8Y664_ARUDO</name>
<evidence type="ECO:0000313" key="1">
    <source>
        <dbReference type="EMBL" id="JAD19517.1"/>
    </source>
</evidence>
<sequence>MHRKEHMHNVTLSYTVCTVRFLYLRQVREVRIS</sequence>
<organism evidence="1">
    <name type="scientific">Arundo donax</name>
    <name type="common">Giant reed</name>
    <name type="synonym">Donax arundinaceus</name>
    <dbReference type="NCBI Taxonomy" id="35708"/>
    <lineage>
        <taxon>Eukaryota</taxon>
        <taxon>Viridiplantae</taxon>
        <taxon>Streptophyta</taxon>
        <taxon>Embryophyta</taxon>
        <taxon>Tracheophyta</taxon>
        <taxon>Spermatophyta</taxon>
        <taxon>Magnoliopsida</taxon>
        <taxon>Liliopsida</taxon>
        <taxon>Poales</taxon>
        <taxon>Poaceae</taxon>
        <taxon>PACMAD clade</taxon>
        <taxon>Arundinoideae</taxon>
        <taxon>Arundineae</taxon>
        <taxon>Arundo</taxon>
    </lineage>
</organism>
<protein>
    <submittedName>
        <fullName evidence="1">Uncharacterized protein</fullName>
    </submittedName>
</protein>
<dbReference type="AlphaFoldDB" id="A0A0A8Y664"/>
<proteinExistence type="predicted"/>